<dbReference type="GO" id="GO:0005886">
    <property type="term" value="C:plasma membrane"/>
    <property type="evidence" value="ECO:0007669"/>
    <property type="project" value="TreeGrafter"/>
</dbReference>
<dbReference type="PANTHER" id="PTHR43652">
    <property type="entry name" value="BASIC AMINO ACID ANTIPORTER YFCC-RELATED"/>
    <property type="match status" value="1"/>
</dbReference>
<evidence type="ECO:0000256" key="3">
    <source>
        <dbReference type="ARBA" id="ARBA00022692"/>
    </source>
</evidence>
<proteinExistence type="predicted"/>
<keyword evidence="6 7" id="KW-0472">Membrane</keyword>
<name>A0A0C2DQB9_9BACT</name>
<keyword evidence="5 7" id="KW-1133">Transmembrane helix</keyword>
<keyword evidence="3 7" id="KW-0812">Transmembrane</keyword>
<dbReference type="EMBL" id="JWJD01000009">
    <property type="protein sequence ID" value="KIH75594.1"/>
    <property type="molecule type" value="Genomic_DNA"/>
</dbReference>
<evidence type="ECO:0000256" key="7">
    <source>
        <dbReference type="SAM" id="Phobius"/>
    </source>
</evidence>
<dbReference type="InterPro" id="IPR006037">
    <property type="entry name" value="RCK_C"/>
</dbReference>
<evidence type="ECO:0000313" key="10">
    <source>
        <dbReference type="Proteomes" id="UP000035068"/>
    </source>
</evidence>
<evidence type="ECO:0000256" key="4">
    <source>
        <dbReference type="ARBA" id="ARBA00022737"/>
    </source>
</evidence>
<protein>
    <recommendedName>
        <fullName evidence="8">RCK C-terminal domain-containing protein</fullName>
    </recommendedName>
</protein>
<dbReference type="Gene3D" id="3.30.70.1450">
    <property type="entry name" value="Regulator of K+ conductance, C-terminal domain"/>
    <property type="match status" value="2"/>
</dbReference>
<feature type="transmembrane region" description="Helical" evidence="7">
    <location>
        <begin position="505"/>
        <end position="523"/>
    </location>
</feature>
<comment type="subcellular location">
    <subcellularLocation>
        <location evidence="1">Membrane</location>
        <topology evidence="1">Multi-pass membrane protein</topology>
    </subcellularLocation>
</comment>
<feature type="transmembrane region" description="Helical" evidence="7">
    <location>
        <begin position="528"/>
        <end position="546"/>
    </location>
</feature>
<dbReference type="InterPro" id="IPR004680">
    <property type="entry name" value="Cit_transptr-like_dom"/>
</dbReference>
<dbReference type="InterPro" id="IPR031312">
    <property type="entry name" value="Na/sul_symport_CS"/>
</dbReference>
<dbReference type="RefSeq" id="WP_040100934.1">
    <property type="nucleotide sequence ID" value="NZ_JWJD01000009.1"/>
</dbReference>
<comment type="caution">
    <text evidence="9">The sequence shown here is derived from an EMBL/GenBank/DDBJ whole genome shotgun (WGS) entry which is preliminary data.</text>
</comment>
<evidence type="ECO:0000256" key="1">
    <source>
        <dbReference type="ARBA" id="ARBA00004141"/>
    </source>
</evidence>
<dbReference type="SUPFAM" id="SSF116726">
    <property type="entry name" value="TrkA C-terminal domain-like"/>
    <property type="match status" value="2"/>
</dbReference>
<dbReference type="GO" id="GO:0006813">
    <property type="term" value="P:potassium ion transport"/>
    <property type="evidence" value="ECO:0007669"/>
    <property type="project" value="InterPro"/>
</dbReference>
<feature type="transmembrane region" description="Helical" evidence="7">
    <location>
        <begin position="566"/>
        <end position="586"/>
    </location>
</feature>
<evidence type="ECO:0000313" key="9">
    <source>
        <dbReference type="EMBL" id="KIH75594.1"/>
    </source>
</evidence>
<evidence type="ECO:0000256" key="6">
    <source>
        <dbReference type="ARBA" id="ARBA00023136"/>
    </source>
</evidence>
<accession>A0A0C2DQB9</accession>
<dbReference type="PROSITE" id="PS51202">
    <property type="entry name" value="RCK_C"/>
    <property type="match status" value="2"/>
</dbReference>
<feature type="transmembrane region" description="Helical" evidence="7">
    <location>
        <begin position="473"/>
        <end position="493"/>
    </location>
</feature>
<feature type="transmembrane region" description="Helical" evidence="7">
    <location>
        <begin position="135"/>
        <end position="159"/>
    </location>
</feature>
<dbReference type="Pfam" id="PF03600">
    <property type="entry name" value="CitMHS"/>
    <property type="match status" value="1"/>
</dbReference>
<dbReference type="GO" id="GO:0008324">
    <property type="term" value="F:monoatomic cation transmembrane transporter activity"/>
    <property type="evidence" value="ECO:0007669"/>
    <property type="project" value="InterPro"/>
</dbReference>
<dbReference type="Pfam" id="PF02080">
    <property type="entry name" value="TrkA_C"/>
    <property type="match status" value="2"/>
</dbReference>
<feature type="transmembrane region" description="Helical" evidence="7">
    <location>
        <begin position="398"/>
        <end position="430"/>
    </location>
</feature>
<feature type="transmembrane region" description="Helical" evidence="7">
    <location>
        <begin position="442"/>
        <end position="461"/>
    </location>
</feature>
<gene>
    <name evidence="9" type="ORF">GFER_15740</name>
</gene>
<keyword evidence="4" id="KW-0677">Repeat</keyword>
<evidence type="ECO:0000256" key="2">
    <source>
        <dbReference type="ARBA" id="ARBA00022448"/>
    </source>
</evidence>
<dbReference type="InterPro" id="IPR036721">
    <property type="entry name" value="RCK_C_sf"/>
</dbReference>
<dbReference type="PROSITE" id="PS01271">
    <property type="entry name" value="NA_SULFATE"/>
    <property type="match status" value="1"/>
</dbReference>
<keyword evidence="2" id="KW-0813">Transport</keyword>
<feature type="transmembrane region" description="Helical" evidence="7">
    <location>
        <begin position="27"/>
        <end position="44"/>
    </location>
</feature>
<dbReference type="CDD" id="cd01115">
    <property type="entry name" value="SLC13_permease"/>
    <property type="match status" value="1"/>
</dbReference>
<evidence type="ECO:0000256" key="5">
    <source>
        <dbReference type="ARBA" id="ARBA00022989"/>
    </source>
</evidence>
<dbReference type="PANTHER" id="PTHR43652:SF2">
    <property type="entry name" value="BASIC AMINO ACID ANTIPORTER YFCC-RELATED"/>
    <property type="match status" value="1"/>
</dbReference>
<feature type="domain" description="RCK C-terminal" evidence="8">
    <location>
        <begin position="204"/>
        <end position="288"/>
    </location>
</feature>
<sequence>MLDILLVLVVLFGAVALFVSEKYPVDLVAFMVLGSLLLLGLITPEEGISGFSNPATVTVAAMFILSAGLQKTGAVATIGHLLVRFGKNHFSALMVIMTAVGIMSAFINNTAAVAVFLPIVMALAAKRKIAASKFLIPLSYASQFGGVCTLIGTSTNLLVSAISEQAGFGGFSMFEFSRLGLIMFGAGFLYFLLVGRWLLPERKAQELTAAYELGEYIAEMRVMENSHLIGKTVMESNLGTEHDVTILRLLDDDRRVWAPYRQRMREGSVLLVRGKLQDLMEVKKIEHLELNAEFELGDKALQDEEMKLVQVLVPPHSGLIARTLKDTYFRHRYNALVLAIQRRGAPLREKLNTVRLQVGDALLIMAAQKDIDQLRADDDFIVLEEVPEPSLRSHRVPFALGIVASVVALAAFNIMPILVSAILGCIAMVLTRCLSLEEAQKSVDWTVIFLLGGILPLGIAMEKTGTAQWLADSALGLVGGFGPIAALATFYLLTAVLTESMSNNASAVLMAPIAIATALSLGIDPKPLLMAVTFAASTSFATPVGYQTNAMVYGLGGYKYTDYIKVGVPLNLIFWLLAVIFIPIFWPF</sequence>
<organism evidence="9 10">
    <name type="scientific">Geoalkalibacter ferrihydriticus DSM 17813</name>
    <dbReference type="NCBI Taxonomy" id="1121915"/>
    <lineage>
        <taxon>Bacteria</taxon>
        <taxon>Pseudomonadati</taxon>
        <taxon>Thermodesulfobacteriota</taxon>
        <taxon>Desulfuromonadia</taxon>
        <taxon>Desulfuromonadales</taxon>
        <taxon>Geoalkalibacteraceae</taxon>
        <taxon>Geoalkalibacter</taxon>
    </lineage>
</organism>
<reference evidence="9 10" key="1">
    <citation type="submission" date="2014-12" db="EMBL/GenBank/DDBJ databases">
        <title>Genomes of Geoalkalibacter ferrihydriticus and Geoalkalibacter subterraneus, two haloalkaliphilic metal-reducing members of the Geobacteraceae.</title>
        <authorList>
            <person name="Badalamenti J.P."/>
            <person name="Torres C.I."/>
            <person name="Krajmalnik-Brown R."/>
            <person name="Bond D.R."/>
        </authorList>
    </citation>
    <scope>NUCLEOTIDE SEQUENCE [LARGE SCALE GENOMIC DNA]</scope>
    <source>
        <strain evidence="9 10">DSM 17813</strain>
    </source>
</reference>
<dbReference type="InterPro" id="IPR051679">
    <property type="entry name" value="DASS-Related_Transporters"/>
</dbReference>
<keyword evidence="10" id="KW-1185">Reference proteome</keyword>
<evidence type="ECO:0000259" key="8">
    <source>
        <dbReference type="PROSITE" id="PS51202"/>
    </source>
</evidence>
<dbReference type="Proteomes" id="UP000035068">
    <property type="component" value="Unassembled WGS sequence"/>
</dbReference>
<feature type="domain" description="RCK C-terminal" evidence="8">
    <location>
        <begin position="296"/>
        <end position="380"/>
    </location>
</feature>
<dbReference type="AlphaFoldDB" id="A0A0C2DQB9"/>
<feature type="transmembrane region" description="Helical" evidence="7">
    <location>
        <begin position="179"/>
        <end position="199"/>
    </location>
</feature>
<feature type="transmembrane region" description="Helical" evidence="7">
    <location>
        <begin position="90"/>
        <end position="123"/>
    </location>
</feature>